<evidence type="ECO:0000256" key="5">
    <source>
        <dbReference type="ARBA" id="ARBA00023295"/>
    </source>
</evidence>
<dbReference type="PANTHER" id="PTHR10030:SF37">
    <property type="entry name" value="ALPHA-L-FUCOSIDASE-RELATED"/>
    <property type="match status" value="1"/>
</dbReference>
<dbReference type="RefSeq" id="WP_236959567.1">
    <property type="nucleotide sequence ID" value="NZ_JAETXX010000008.1"/>
</dbReference>
<dbReference type="InterPro" id="IPR057739">
    <property type="entry name" value="Glyco_hydro_29_N"/>
</dbReference>
<dbReference type="Pfam" id="PF00754">
    <property type="entry name" value="F5_F8_type_C"/>
    <property type="match status" value="2"/>
</dbReference>
<dbReference type="Gene3D" id="2.60.120.260">
    <property type="entry name" value="Galactose-binding domain-like"/>
    <property type="match status" value="2"/>
</dbReference>
<evidence type="ECO:0000313" key="7">
    <source>
        <dbReference type="EMBL" id="MCF8715602.1"/>
    </source>
</evidence>
<dbReference type="PROSITE" id="PS50022">
    <property type="entry name" value="FA58C_3"/>
    <property type="match status" value="1"/>
</dbReference>
<name>A0ABS9J5A1_9FLAO</name>
<dbReference type="PROSITE" id="PS51257">
    <property type="entry name" value="PROKAR_LIPOPROTEIN"/>
    <property type="match status" value="1"/>
</dbReference>
<dbReference type="Pfam" id="PF01120">
    <property type="entry name" value="Alpha_L_fucos"/>
    <property type="match status" value="1"/>
</dbReference>
<organism evidence="7 8">
    <name type="scientific">Joostella atrarenae</name>
    <dbReference type="NCBI Taxonomy" id="679257"/>
    <lineage>
        <taxon>Bacteria</taxon>
        <taxon>Pseudomonadati</taxon>
        <taxon>Bacteroidota</taxon>
        <taxon>Flavobacteriia</taxon>
        <taxon>Flavobacteriales</taxon>
        <taxon>Flavobacteriaceae</taxon>
        <taxon>Joostella</taxon>
    </lineage>
</organism>
<dbReference type="InterPro" id="IPR000933">
    <property type="entry name" value="Glyco_hydro_29"/>
</dbReference>
<dbReference type="SMART" id="SM00812">
    <property type="entry name" value="Alpha_L_fucos"/>
    <property type="match status" value="1"/>
</dbReference>
<accession>A0ABS9J5A1</accession>
<dbReference type="SUPFAM" id="SSF51445">
    <property type="entry name" value="(Trans)glycosidases"/>
    <property type="match status" value="1"/>
</dbReference>
<dbReference type="InterPro" id="IPR000421">
    <property type="entry name" value="FA58C"/>
</dbReference>
<dbReference type="InterPro" id="IPR017853">
    <property type="entry name" value="GH"/>
</dbReference>
<sequence>MKPTIKTLILAIIATVVYSCKQEVTPPQAVGPIPSERQLAWQELEYYAFIHFNMNTFTDMEWGLGGESPKSFNPTDLDVNQWVSVAKEAGMKGIIITAKHHDGFCLWPTETTEHSIKNAPYKNGKGDLIKELSEACKEGGLKFGVYLSPWDRNNEHYGNPEYVEIFHEQLRELLTNYGDIFEVWFDGANGGSGYYGGANETRKIDNKTYYEWDKAVAIVRELQPNAVIFSDGGPDVRWVGNEDGKANATNWSIMRRDEIYPGWPRYKELRGGHEDGTHWLPAEADVSIRPGWYYHASEDHQVKTLEELIDIYYKSVGRNASFLLNLPVDKRGLVHELDEQQLIALRKQLDKDFAENLALNTKVVASNYRGNDDNFRPELLIDDNKTTYWATDNEITEANVIFSFSEPTAINRIVLQEYIPLGQRVQNFTVEVLKDNDWETIVTETTIGYKRILRFDTQTISKLRVSIQKAKGAITLSNVELYKAPNLLVLPTIKQNKEGVITMHVPDENISIFYTLDGSTPTKNSIKYEKPFVVQEAKELNVIAVNTDTNEQTEVKKVMLEYAKKKWEVFSVTSGKMEEATKFIDNDPATYFSSEKKPNEIQSVTINLGEKIIIKGFTYTPMQARFPNGLITDYTFSVSEHGKKWKEVYKGEFGNIQNNRIKQQINFNPVEANYIKLIANKTTGEGNTTTIAEIGVIKVD</sequence>
<keyword evidence="8" id="KW-1185">Reference proteome</keyword>
<keyword evidence="3" id="KW-0732">Signal</keyword>
<comment type="caution">
    <text evidence="7">The sequence shown here is derived from an EMBL/GenBank/DDBJ whole genome shotgun (WGS) entry which is preliminary data.</text>
</comment>
<evidence type="ECO:0000259" key="6">
    <source>
        <dbReference type="PROSITE" id="PS50022"/>
    </source>
</evidence>
<dbReference type="SUPFAM" id="SSF49785">
    <property type="entry name" value="Galactose-binding domain-like"/>
    <property type="match status" value="2"/>
</dbReference>
<dbReference type="Proteomes" id="UP000829517">
    <property type="component" value="Unassembled WGS sequence"/>
</dbReference>
<evidence type="ECO:0000313" key="8">
    <source>
        <dbReference type="Proteomes" id="UP000829517"/>
    </source>
</evidence>
<evidence type="ECO:0000256" key="3">
    <source>
        <dbReference type="ARBA" id="ARBA00022729"/>
    </source>
</evidence>
<comment type="similarity">
    <text evidence="1">Belongs to the glycosyl hydrolase 29 family.</text>
</comment>
<evidence type="ECO:0000256" key="1">
    <source>
        <dbReference type="ARBA" id="ARBA00007951"/>
    </source>
</evidence>
<keyword evidence="5" id="KW-0326">Glycosidase</keyword>
<dbReference type="Gene3D" id="3.20.20.80">
    <property type="entry name" value="Glycosidases"/>
    <property type="match status" value="1"/>
</dbReference>
<dbReference type="EC" id="3.2.1.51" evidence="2"/>
<dbReference type="PANTHER" id="PTHR10030">
    <property type="entry name" value="ALPHA-L-FUCOSIDASE"/>
    <property type="match status" value="1"/>
</dbReference>
<feature type="domain" description="F5/8 type C" evidence="6">
    <location>
        <begin position="553"/>
        <end position="696"/>
    </location>
</feature>
<dbReference type="EMBL" id="JAETXX010000008">
    <property type="protein sequence ID" value="MCF8715602.1"/>
    <property type="molecule type" value="Genomic_DNA"/>
</dbReference>
<proteinExistence type="inferred from homology"/>
<evidence type="ECO:0000256" key="4">
    <source>
        <dbReference type="ARBA" id="ARBA00022801"/>
    </source>
</evidence>
<dbReference type="InterPro" id="IPR008979">
    <property type="entry name" value="Galactose-bd-like_sf"/>
</dbReference>
<gene>
    <name evidence="7" type="ORF">JM658_12270</name>
</gene>
<evidence type="ECO:0000256" key="2">
    <source>
        <dbReference type="ARBA" id="ARBA00012662"/>
    </source>
</evidence>
<dbReference type="InterPro" id="IPR026876">
    <property type="entry name" value="Fn3_assoc_repeat"/>
</dbReference>
<reference evidence="7 8" key="1">
    <citation type="submission" date="2021-01" db="EMBL/GenBank/DDBJ databases">
        <title>Genome sequencing of Joostella atrarenae M1-2 (= KCTC 23194).</title>
        <authorList>
            <person name="Zakaria M.R."/>
            <person name="Lam M.Q."/>
            <person name="Chong C.S."/>
        </authorList>
    </citation>
    <scope>NUCLEOTIDE SEQUENCE [LARGE SCALE GENOMIC DNA]</scope>
    <source>
        <strain evidence="7 8">M1-2</strain>
    </source>
</reference>
<dbReference type="Pfam" id="PF13287">
    <property type="entry name" value="Fn3_assoc"/>
    <property type="match status" value="1"/>
</dbReference>
<protein>
    <recommendedName>
        <fullName evidence="2">alpha-L-fucosidase</fullName>
        <ecNumber evidence="2">3.2.1.51</ecNumber>
    </recommendedName>
</protein>
<keyword evidence="4" id="KW-0378">Hydrolase</keyword>